<reference evidence="2" key="1">
    <citation type="journal article" date="2023" name="Nat. Plants">
        <title>Single-cell RNA sequencing provides a high-resolution roadmap for understanding the multicellular compartmentation of specialized metabolism.</title>
        <authorList>
            <person name="Sun S."/>
            <person name="Shen X."/>
            <person name="Li Y."/>
            <person name="Li Y."/>
            <person name="Wang S."/>
            <person name="Li R."/>
            <person name="Zhang H."/>
            <person name="Shen G."/>
            <person name="Guo B."/>
            <person name="Wei J."/>
            <person name="Xu J."/>
            <person name="St-Pierre B."/>
            <person name="Chen S."/>
            <person name="Sun C."/>
        </authorList>
    </citation>
    <scope>NUCLEOTIDE SEQUENCE [LARGE SCALE GENOMIC DNA]</scope>
</reference>
<proteinExistence type="predicted"/>
<dbReference type="Proteomes" id="UP001060085">
    <property type="component" value="Linkage Group LG02"/>
</dbReference>
<evidence type="ECO:0000313" key="2">
    <source>
        <dbReference type="Proteomes" id="UP001060085"/>
    </source>
</evidence>
<organism evidence="1 2">
    <name type="scientific">Catharanthus roseus</name>
    <name type="common">Madagascar periwinkle</name>
    <name type="synonym">Vinca rosea</name>
    <dbReference type="NCBI Taxonomy" id="4058"/>
    <lineage>
        <taxon>Eukaryota</taxon>
        <taxon>Viridiplantae</taxon>
        <taxon>Streptophyta</taxon>
        <taxon>Embryophyta</taxon>
        <taxon>Tracheophyta</taxon>
        <taxon>Spermatophyta</taxon>
        <taxon>Magnoliopsida</taxon>
        <taxon>eudicotyledons</taxon>
        <taxon>Gunneridae</taxon>
        <taxon>Pentapetalae</taxon>
        <taxon>asterids</taxon>
        <taxon>lamiids</taxon>
        <taxon>Gentianales</taxon>
        <taxon>Apocynaceae</taxon>
        <taxon>Rauvolfioideae</taxon>
        <taxon>Vinceae</taxon>
        <taxon>Catharanthinae</taxon>
        <taxon>Catharanthus</taxon>
    </lineage>
</organism>
<gene>
    <name evidence="1" type="ORF">M9H77_07942</name>
</gene>
<keyword evidence="2" id="KW-1185">Reference proteome</keyword>
<name>A0ACC0BWM3_CATRO</name>
<comment type="caution">
    <text evidence="1">The sequence shown here is derived from an EMBL/GenBank/DDBJ whole genome shotgun (WGS) entry which is preliminary data.</text>
</comment>
<dbReference type="EMBL" id="CM044702">
    <property type="protein sequence ID" value="KAI5676992.1"/>
    <property type="molecule type" value="Genomic_DNA"/>
</dbReference>
<protein>
    <submittedName>
        <fullName evidence="1">Uncharacterized protein</fullName>
    </submittedName>
</protein>
<sequence length="135" mass="15522">MVEKSFDEYVTEHLGLITLFEDIGWMPLLYLSGDHYPDLVPEFYATMLHKTDKNIQTIISTVKGVRMVFDRARLVIILGIRDEGNTIIVDFNRKTIQEDPNWKNLSGTRVLSLLTHLITVDMLGMRGIKCGYPHI</sequence>
<evidence type="ECO:0000313" key="1">
    <source>
        <dbReference type="EMBL" id="KAI5676992.1"/>
    </source>
</evidence>
<accession>A0ACC0BWM3</accession>